<reference evidence="2" key="1">
    <citation type="submission" date="2020-03" db="EMBL/GenBank/DDBJ databases">
        <title>The deep terrestrial virosphere.</title>
        <authorList>
            <person name="Holmfeldt K."/>
            <person name="Nilsson E."/>
            <person name="Simone D."/>
            <person name="Lopez-Fernandez M."/>
            <person name="Wu X."/>
            <person name="de Brujin I."/>
            <person name="Lundin D."/>
            <person name="Andersson A."/>
            <person name="Bertilsson S."/>
            <person name="Dopson M."/>
        </authorList>
    </citation>
    <scope>NUCLEOTIDE SEQUENCE</scope>
    <source>
        <strain evidence="1">MM415A04273</strain>
        <strain evidence="2">MM415B02492</strain>
    </source>
</reference>
<evidence type="ECO:0000313" key="2">
    <source>
        <dbReference type="EMBL" id="QJA89813.1"/>
    </source>
</evidence>
<protein>
    <submittedName>
        <fullName evidence="2">Uncharacterized protein</fullName>
    </submittedName>
</protein>
<dbReference type="EMBL" id="MT142871">
    <property type="protein sequence ID" value="QJA89813.1"/>
    <property type="molecule type" value="Genomic_DNA"/>
</dbReference>
<organism evidence="2">
    <name type="scientific">viral metagenome</name>
    <dbReference type="NCBI Taxonomy" id="1070528"/>
    <lineage>
        <taxon>unclassified sequences</taxon>
        <taxon>metagenomes</taxon>
        <taxon>organismal metagenomes</taxon>
    </lineage>
</organism>
<gene>
    <name evidence="1" type="ORF">MM415A04273_0008</name>
    <name evidence="2" type="ORF">MM415B02492_0006</name>
</gene>
<dbReference type="AlphaFoldDB" id="A0A6M3L5W8"/>
<evidence type="ECO:0000313" key="1">
    <source>
        <dbReference type="EMBL" id="QJA69802.1"/>
    </source>
</evidence>
<name>A0A6M3L5W8_9ZZZZ</name>
<accession>A0A6M3L5W8</accession>
<proteinExistence type="predicted"/>
<dbReference type="EMBL" id="MT141737">
    <property type="protein sequence ID" value="QJA69802.1"/>
    <property type="molecule type" value="Genomic_DNA"/>
</dbReference>
<sequence length="108" mass="12467">MDKNMDNQRKQIRKILDQYKEGFITNEEAASQVVMLTSKPIIRTTILQNNKPKESYLVEGTVGCEQAVDHLRWLNQKETEEGEPLIKVKGAYAIMAEPIEFTKSIYHI</sequence>